<dbReference type="EMBL" id="SRLO01000106">
    <property type="protein sequence ID" value="TNN75201.1"/>
    <property type="molecule type" value="Genomic_DNA"/>
</dbReference>
<proteinExistence type="predicted"/>
<evidence type="ECO:0000256" key="1">
    <source>
        <dbReference type="SAM" id="MobiDB-lite"/>
    </source>
</evidence>
<keyword evidence="3" id="KW-1185">Reference proteome</keyword>
<protein>
    <submittedName>
        <fullName evidence="2">Uncharacterized protein</fullName>
    </submittedName>
</protein>
<gene>
    <name evidence="2" type="ORF">EYF80_014611</name>
</gene>
<feature type="region of interest" description="Disordered" evidence="1">
    <location>
        <begin position="62"/>
        <end position="87"/>
    </location>
</feature>
<evidence type="ECO:0000313" key="3">
    <source>
        <dbReference type="Proteomes" id="UP000314294"/>
    </source>
</evidence>
<accession>A0A4Z2IBW6</accession>
<evidence type="ECO:0000313" key="2">
    <source>
        <dbReference type="EMBL" id="TNN75201.1"/>
    </source>
</evidence>
<comment type="caution">
    <text evidence="2">The sequence shown here is derived from an EMBL/GenBank/DDBJ whole genome shotgun (WGS) entry which is preliminary data.</text>
</comment>
<dbReference type="AlphaFoldDB" id="A0A4Z2IBW6"/>
<dbReference type="Proteomes" id="UP000314294">
    <property type="component" value="Unassembled WGS sequence"/>
</dbReference>
<organism evidence="2 3">
    <name type="scientific">Liparis tanakae</name>
    <name type="common">Tanaka's snailfish</name>
    <dbReference type="NCBI Taxonomy" id="230148"/>
    <lineage>
        <taxon>Eukaryota</taxon>
        <taxon>Metazoa</taxon>
        <taxon>Chordata</taxon>
        <taxon>Craniata</taxon>
        <taxon>Vertebrata</taxon>
        <taxon>Euteleostomi</taxon>
        <taxon>Actinopterygii</taxon>
        <taxon>Neopterygii</taxon>
        <taxon>Teleostei</taxon>
        <taxon>Neoteleostei</taxon>
        <taxon>Acanthomorphata</taxon>
        <taxon>Eupercaria</taxon>
        <taxon>Perciformes</taxon>
        <taxon>Cottioidei</taxon>
        <taxon>Cottales</taxon>
        <taxon>Liparidae</taxon>
        <taxon>Liparis</taxon>
    </lineage>
</organism>
<sequence length="87" mass="9528">MVDGGYAGCAVSCRLLVTGRLLLEDISRLRAASSQTDDKLQRNPSHSWRLREAPVFRGVRLAPRHKPPRSANLGQPPLRPTTALGLT</sequence>
<reference evidence="2 3" key="1">
    <citation type="submission" date="2019-03" db="EMBL/GenBank/DDBJ databases">
        <title>First draft genome of Liparis tanakae, snailfish: a comprehensive survey of snailfish specific genes.</title>
        <authorList>
            <person name="Kim W."/>
            <person name="Song I."/>
            <person name="Jeong J.-H."/>
            <person name="Kim D."/>
            <person name="Kim S."/>
            <person name="Ryu S."/>
            <person name="Song J.Y."/>
            <person name="Lee S.K."/>
        </authorList>
    </citation>
    <scope>NUCLEOTIDE SEQUENCE [LARGE SCALE GENOMIC DNA]</scope>
    <source>
        <tissue evidence="2">Muscle</tissue>
    </source>
</reference>
<name>A0A4Z2IBW6_9TELE</name>